<evidence type="ECO:0000313" key="1">
    <source>
        <dbReference type="EMBL" id="MTV86843.1"/>
    </source>
</evidence>
<name>A0A0B7LSU7_STREE</name>
<dbReference type="InterPro" id="IPR051606">
    <property type="entry name" value="Polyketide_Oxido-like"/>
</dbReference>
<proteinExistence type="predicted"/>
<evidence type="ECO:0000313" key="2">
    <source>
        <dbReference type="Proteomes" id="UP000469505"/>
    </source>
</evidence>
<comment type="caution">
    <text evidence="1">The sequence shown here is derived from an EMBL/GenBank/DDBJ whole genome shotgun (WGS) entry which is preliminary data.</text>
</comment>
<dbReference type="PANTHER" id="PTHR43355:SF2">
    <property type="entry name" value="FLAVIN REDUCTASE (NADPH)"/>
    <property type="match status" value="1"/>
</dbReference>
<dbReference type="EMBL" id="WNHX01000015">
    <property type="protein sequence ID" value="MTV86843.1"/>
    <property type="molecule type" value="Genomic_DNA"/>
</dbReference>
<protein>
    <submittedName>
        <fullName evidence="1">NAD(P)H-binding protein</fullName>
    </submittedName>
</protein>
<sequence length="163" mass="17840">MKLAVIAANGQAGKAIVEEVVKRGHEVTAIVRSENKSQSESIIKKDLFELTKDDLTGFDAVISAFGAYTPDTLPLHSKSIELFNQLLAGTQTRFLVIGGAGSLYIDETKMTRLLDTPDFPEEFKPLAKAQADELDLLRTKNNLNWTFVSPAVDFIPDGEKTGN</sequence>
<dbReference type="InterPro" id="IPR016040">
    <property type="entry name" value="NAD(P)-bd_dom"/>
</dbReference>
<dbReference type="GO" id="GO:0016646">
    <property type="term" value="F:oxidoreductase activity, acting on the CH-NH group of donors, NAD or NADP as acceptor"/>
    <property type="evidence" value="ECO:0007669"/>
    <property type="project" value="TreeGrafter"/>
</dbReference>
<accession>A0A0B7LSU7</accession>
<dbReference type="Pfam" id="PF13460">
    <property type="entry name" value="NAD_binding_10"/>
    <property type="match status" value="1"/>
</dbReference>
<dbReference type="AlphaFoldDB" id="A0A0B7LSU7"/>
<organism evidence="1 2">
    <name type="scientific">Streptococcus pneumoniae</name>
    <dbReference type="NCBI Taxonomy" id="1313"/>
    <lineage>
        <taxon>Bacteria</taxon>
        <taxon>Bacillati</taxon>
        <taxon>Bacillota</taxon>
        <taxon>Bacilli</taxon>
        <taxon>Lactobacillales</taxon>
        <taxon>Streptococcaceae</taxon>
        <taxon>Streptococcus</taxon>
    </lineage>
</organism>
<dbReference type="Gene3D" id="3.40.50.720">
    <property type="entry name" value="NAD(P)-binding Rossmann-like Domain"/>
    <property type="match status" value="1"/>
</dbReference>
<dbReference type="SUPFAM" id="SSF51735">
    <property type="entry name" value="NAD(P)-binding Rossmann-fold domains"/>
    <property type="match status" value="1"/>
</dbReference>
<reference evidence="1 2" key="1">
    <citation type="submission" date="2019-11" db="EMBL/GenBank/DDBJ databases">
        <title>Growth characteristics of pneumococcus vary with the chemical composition of the capsule and with environmental conditions.</title>
        <authorList>
            <person name="Tothpal A."/>
            <person name="Desobry K."/>
            <person name="Joshi S."/>
            <person name="Wyllie A.L."/>
            <person name="Weinberger D.M."/>
        </authorList>
    </citation>
    <scope>NUCLEOTIDE SEQUENCE [LARGE SCALE GENOMIC DNA]</scope>
    <source>
        <strain evidence="2">pnumococcus35B</strain>
    </source>
</reference>
<dbReference type="Proteomes" id="UP000469505">
    <property type="component" value="Unassembled WGS sequence"/>
</dbReference>
<gene>
    <name evidence="1" type="ORF">GM543_04820</name>
</gene>
<dbReference type="PANTHER" id="PTHR43355">
    <property type="entry name" value="FLAVIN REDUCTASE (NADPH)"/>
    <property type="match status" value="1"/>
</dbReference>
<dbReference type="InterPro" id="IPR036291">
    <property type="entry name" value="NAD(P)-bd_dom_sf"/>
</dbReference>